<feature type="region of interest" description="Disordered" evidence="1">
    <location>
        <begin position="287"/>
        <end position="340"/>
    </location>
</feature>
<dbReference type="EMBL" id="GG662770">
    <property type="protein sequence ID" value="EAR91640.3"/>
    <property type="molecule type" value="Genomic_DNA"/>
</dbReference>
<protein>
    <submittedName>
        <fullName evidence="2">Uncharacterized protein</fullName>
    </submittedName>
</protein>
<dbReference type="GeneID" id="7822752"/>
<organism evidence="2 3">
    <name type="scientific">Tetrahymena thermophila (strain SB210)</name>
    <dbReference type="NCBI Taxonomy" id="312017"/>
    <lineage>
        <taxon>Eukaryota</taxon>
        <taxon>Sar</taxon>
        <taxon>Alveolata</taxon>
        <taxon>Ciliophora</taxon>
        <taxon>Intramacronucleata</taxon>
        <taxon>Oligohymenophorea</taxon>
        <taxon>Hymenostomatida</taxon>
        <taxon>Tetrahymenina</taxon>
        <taxon>Tetrahymenidae</taxon>
        <taxon>Tetrahymena</taxon>
    </lineage>
</organism>
<accession>Q233E0</accession>
<evidence type="ECO:0000313" key="2">
    <source>
        <dbReference type="EMBL" id="EAR91640.3"/>
    </source>
</evidence>
<dbReference type="Proteomes" id="UP000009168">
    <property type="component" value="Unassembled WGS sequence"/>
</dbReference>
<feature type="compositionally biased region" description="Low complexity" evidence="1">
    <location>
        <begin position="287"/>
        <end position="335"/>
    </location>
</feature>
<sequence length="421" mass="50019">MTSYYEGRDLLRTEDIYGSQSATAIKYRNIDQEQYVPVVIKNVPEVYQRQADLHKSIRNPHFNDYRYDLNQQHPQFIPNSHSSSYKDSLDNFKQEQEAIKTQILKNNSQINYDMIRMQKNKNTYDKLNPPFANLHSEINERQYQYNSLRSPLNQQLKNSQSNGFLSNNSSGNLIQYANQIQDQSPSDRQINAQQKILANRSASIPLLNKNVNLSEVINSQRIFKPEDQSPLNLYQMNQQQQIYQQQQVGSPSQVNNQVYQNNIQHQQQILNQPKNNFQDYVLNDQVSPQNHQQQIQQQQQQHQHQQQQQFMQQNIQPQQNVQIQDQMQQSDYQSPEKVVQSSTISNKKTYKPYNIIIHNRYIPYTPKFDLPEIKWDKYDRQMFKNFDQKAMPPVEIIRTKNEKMNSFPDYTTWNQKYGDAK</sequence>
<reference evidence="3" key="1">
    <citation type="journal article" date="2006" name="PLoS Biol.">
        <title>Macronuclear genome sequence of the ciliate Tetrahymena thermophila, a model eukaryote.</title>
        <authorList>
            <person name="Eisen J.A."/>
            <person name="Coyne R.S."/>
            <person name="Wu M."/>
            <person name="Wu D."/>
            <person name="Thiagarajan M."/>
            <person name="Wortman J.R."/>
            <person name="Badger J.H."/>
            <person name="Ren Q."/>
            <person name="Amedeo P."/>
            <person name="Jones K.M."/>
            <person name="Tallon L.J."/>
            <person name="Delcher A.L."/>
            <person name="Salzberg S.L."/>
            <person name="Silva J.C."/>
            <person name="Haas B.J."/>
            <person name="Majoros W.H."/>
            <person name="Farzad M."/>
            <person name="Carlton J.M."/>
            <person name="Smith R.K. Jr."/>
            <person name="Garg J."/>
            <person name="Pearlman R.E."/>
            <person name="Karrer K.M."/>
            <person name="Sun L."/>
            <person name="Manning G."/>
            <person name="Elde N.C."/>
            <person name="Turkewitz A.P."/>
            <person name="Asai D.J."/>
            <person name="Wilkes D.E."/>
            <person name="Wang Y."/>
            <person name="Cai H."/>
            <person name="Collins K."/>
            <person name="Stewart B.A."/>
            <person name="Lee S.R."/>
            <person name="Wilamowska K."/>
            <person name="Weinberg Z."/>
            <person name="Ruzzo W.L."/>
            <person name="Wloga D."/>
            <person name="Gaertig J."/>
            <person name="Frankel J."/>
            <person name="Tsao C.-C."/>
            <person name="Gorovsky M.A."/>
            <person name="Keeling P.J."/>
            <person name="Waller R.F."/>
            <person name="Patron N.J."/>
            <person name="Cherry J.M."/>
            <person name="Stover N.A."/>
            <person name="Krieger C.J."/>
            <person name="del Toro C."/>
            <person name="Ryder H.F."/>
            <person name="Williamson S.C."/>
            <person name="Barbeau R.A."/>
            <person name="Hamilton E.P."/>
            <person name="Orias E."/>
        </authorList>
    </citation>
    <scope>NUCLEOTIDE SEQUENCE [LARGE SCALE GENOMIC DNA]</scope>
    <source>
        <strain evidence="3">SB210</strain>
    </source>
</reference>
<dbReference type="RefSeq" id="XP_001011885.3">
    <property type="nucleotide sequence ID" value="XM_001011885.3"/>
</dbReference>
<dbReference type="KEGG" id="tet:TTHERM_00393090"/>
<dbReference type="InParanoid" id="Q233E0"/>
<gene>
    <name evidence="2" type="ORF">TTHERM_00393090</name>
</gene>
<evidence type="ECO:0000256" key="1">
    <source>
        <dbReference type="SAM" id="MobiDB-lite"/>
    </source>
</evidence>
<name>Q233E0_TETTS</name>
<proteinExistence type="predicted"/>
<keyword evidence="3" id="KW-1185">Reference proteome</keyword>
<dbReference type="HOGENOM" id="CLU_624873_0_0_1"/>
<evidence type="ECO:0000313" key="3">
    <source>
        <dbReference type="Proteomes" id="UP000009168"/>
    </source>
</evidence>
<dbReference type="AlphaFoldDB" id="Q233E0"/>